<sequence length="97" mass="11352">MKVAFREFKSNGEIVAIFPEIPCDLSGHNCMSYLHIGQHSACDPVFILKVTKPAENYQELLEEIEKIYDDDVEVIKRINKPCYVKERLRYIAQNYNK</sequence>
<dbReference type="EMBL" id="MT144899">
    <property type="protein sequence ID" value="QJI01118.1"/>
    <property type="molecule type" value="Genomic_DNA"/>
</dbReference>
<protein>
    <submittedName>
        <fullName evidence="1">Uncharacterized protein</fullName>
    </submittedName>
</protein>
<evidence type="ECO:0000313" key="2">
    <source>
        <dbReference type="EMBL" id="QJI01118.1"/>
    </source>
</evidence>
<reference evidence="1" key="1">
    <citation type="submission" date="2020-03" db="EMBL/GenBank/DDBJ databases">
        <title>The deep terrestrial virosphere.</title>
        <authorList>
            <person name="Holmfeldt K."/>
            <person name="Nilsson E."/>
            <person name="Simone D."/>
            <person name="Lopez-Fernandez M."/>
            <person name="Wu X."/>
            <person name="de Brujin I."/>
            <person name="Lundin D."/>
            <person name="Andersson A."/>
            <person name="Bertilsson S."/>
            <person name="Dopson M."/>
        </authorList>
    </citation>
    <scope>NUCLEOTIDE SEQUENCE</scope>
    <source>
        <strain evidence="1">TM448A00186</strain>
        <strain evidence="2">TM448B02294</strain>
    </source>
</reference>
<dbReference type="AlphaFoldDB" id="A0A6H1ZC30"/>
<proteinExistence type="predicted"/>
<name>A0A6H1ZC30_9ZZZZ</name>
<dbReference type="EMBL" id="MT143986">
    <property type="protein sequence ID" value="QJA45098.1"/>
    <property type="molecule type" value="Genomic_DNA"/>
</dbReference>
<evidence type="ECO:0000313" key="1">
    <source>
        <dbReference type="EMBL" id="QJA45098.1"/>
    </source>
</evidence>
<accession>A0A6H1ZC30</accession>
<gene>
    <name evidence="1" type="ORF">TM448A00186_0010</name>
    <name evidence="2" type="ORF">TM448B02294_0011</name>
</gene>
<organism evidence="1">
    <name type="scientific">viral metagenome</name>
    <dbReference type="NCBI Taxonomy" id="1070528"/>
    <lineage>
        <taxon>unclassified sequences</taxon>
        <taxon>metagenomes</taxon>
        <taxon>organismal metagenomes</taxon>
    </lineage>
</organism>